<reference evidence="3" key="2">
    <citation type="submission" date="2021-04" db="EMBL/GenBank/DDBJ databases">
        <title>Brevibacillus composti FJAT-54423, complete genome.</title>
        <authorList>
            <person name="Tang R."/>
        </authorList>
    </citation>
    <scope>NUCLEOTIDE SEQUENCE</scope>
    <source>
        <strain evidence="3">FJAT-54424</strain>
    </source>
</reference>
<dbReference type="InterPro" id="IPR002723">
    <property type="entry name" value="BpsA_C"/>
</dbReference>
<gene>
    <name evidence="2" type="ORF">JD108_18570</name>
    <name evidence="3" type="ORF">KDJ56_18510</name>
</gene>
<dbReference type="AlphaFoldDB" id="A0A7T5JMX9"/>
<evidence type="ECO:0000313" key="4">
    <source>
        <dbReference type="Proteomes" id="UP000595847"/>
    </source>
</evidence>
<keyword evidence="5" id="KW-1185">Reference proteome</keyword>
<dbReference type="RefSeq" id="WP_198827441.1">
    <property type="nucleotide sequence ID" value="NZ_CP066308.1"/>
</dbReference>
<evidence type="ECO:0000313" key="3">
    <source>
        <dbReference type="EMBL" id="QUO40928.1"/>
    </source>
</evidence>
<dbReference type="InterPro" id="IPR051720">
    <property type="entry name" value="rRNA_MeTrfase/Polyamine_Synth"/>
</dbReference>
<organism evidence="2 4">
    <name type="scientific">Brevibacillus composti</name>
    <dbReference type="NCBI Taxonomy" id="2796470"/>
    <lineage>
        <taxon>Bacteria</taxon>
        <taxon>Bacillati</taxon>
        <taxon>Bacillota</taxon>
        <taxon>Bacilli</taxon>
        <taxon>Bacillales</taxon>
        <taxon>Paenibacillaceae</taxon>
        <taxon>Brevibacillus</taxon>
    </lineage>
</organism>
<evidence type="ECO:0000313" key="5">
    <source>
        <dbReference type="Proteomes" id="UP000677234"/>
    </source>
</evidence>
<dbReference type="KEGG" id="bcop:JD108_18570"/>
<dbReference type="GO" id="GO:0006596">
    <property type="term" value="P:polyamine biosynthetic process"/>
    <property type="evidence" value="ECO:0007669"/>
    <property type="project" value="TreeGrafter"/>
</dbReference>
<dbReference type="EMBL" id="CP073708">
    <property type="protein sequence ID" value="QUO40928.1"/>
    <property type="molecule type" value="Genomic_DNA"/>
</dbReference>
<name>A0A7T5JMX9_9BACL</name>
<proteinExistence type="predicted"/>
<dbReference type="GO" id="GO:0016740">
    <property type="term" value="F:transferase activity"/>
    <property type="evidence" value="ECO:0007669"/>
    <property type="project" value="TreeGrafter"/>
</dbReference>
<dbReference type="PANTHER" id="PTHR23290">
    <property type="entry name" value="RRNA N6-ADENOSINE-METHYLTRANSFERASE METTL5"/>
    <property type="match status" value="1"/>
</dbReference>
<dbReference type="Pfam" id="PF01861">
    <property type="entry name" value="BpsA_C"/>
    <property type="match status" value="1"/>
</dbReference>
<evidence type="ECO:0000313" key="2">
    <source>
        <dbReference type="EMBL" id="QQE73843.1"/>
    </source>
</evidence>
<dbReference type="Gene3D" id="3.40.50.150">
    <property type="entry name" value="Vaccinia Virus protein VP39"/>
    <property type="match status" value="1"/>
</dbReference>
<dbReference type="Proteomes" id="UP000677234">
    <property type="component" value="Chromosome"/>
</dbReference>
<dbReference type="SUPFAM" id="SSF53335">
    <property type="entry name" value="S-adenosyl-L-methionine-dependent methyltransferases"/>
    <property type="match status" value="1"/>
</dbReference>
<accession>A0A7T5JMX9</accession>
<reference evidence="2 4" key="1">
    <citation type="submission" date="2020-12" db="EMBL/GenBank/DDBJ databases">
        <title>strain FJAT-54423T represents a novel species of the genus Brevibacillus.</title>
        <authorList>
            <person name="Tang R."/>
        </authorList>
    </citation>
    <scope>NUCLEOTIDE SEQUENCE [LARGE SCALE GENOMIC DNA]</scope>
    <source>
        <strain evidence="2 4">FJAT-54423</strain>
    </source>
</reference>
<sequence>MKNYIELASKRVQLQEGPPAIEKLLLTCYLRPGISTKELARQLLLPVPVAAAVKKELIRLGALRQDRGVCCTPDGETYVSRRWGLDGLDLPLYRRLMEEEGAWRAELADLLQKLGDIFQARPQVDVQIDQSKCTPETSLKRALLCLRDHALIGSRILCLGDDDLVSVSLGLLLQRLFPRAVDHRAAVTVVDIDQRFLQYIREIAAREGLPIECRHADLRRPLSRTALGTFDCFFTDPPYTLPGMSLFLSRGISVLKKKSGQPIYLSFAHKSPDFMLEMQREFIRMGLMVSEVIPQFNEYEGAEMIGNRGQMIILKTTDKTAPLLTGEFKDALYTGEVKRTLRTYRCKKCAQEITVGFQAAFATIEVLKNKGCPLCRHDSFDLAQKKSVM</sequence>
<evidence type="ECO:0000259" key="1">
    <source>
        <dbReference type="Pfam" id="PF01861"/>
    </source>
</evidence>
<feature type="domain" description="N(4)-bis(aminopropyl)spermidine synthase C-terminal" evidence="1">
    <location>
        <begin position="109"/>
        <end position="312"/>
    </location>
</feature>
<dbReference type="Proteomes" id="UP000595847">
    <property type="component" value="Chromosome"/>
</dbReference>
<dbReference type="PANTHER" id="PTHR23290:SF0">
    <property type="entry name" value="RRNA N6-ADENOSINE-METHYLTRANSFERASE METTL5"/>
    <property type="match status" value="1"/>
</dbReference>
<protein>
    <submittedName>
        <fullName evidence="2">Bis-aminopropyl spermidine synthase family protein</fullName>
    </submittedName>
</protein>
<dbReference type="EMBL" id="CP066308">
    <property type="protein sequence ID" value="QQE73843.1"/>
    <property type="molecule type" value="Genomic_DNA"/>
</dbReference>
<dbReference type="InterPro" id="IPR029063">
    <property type="entry name" value="SAM-dependent_MTases_sf"/>
</dbReference>